<evidence type="ECO:0000256" key="13">
    <source>
        <dbReference type="SAM" id="MobiDB-lite"/>
    </source>
</evidence>
<dbReference type="InterPro" id="IPR019301">
    <property type="entry name" value="Flagellar_prot_FlgJ_N"/>
</dbReference>
<protein>
    <recommendedName>
        <fullName evidence="5">Peptidoglycan hydrolase FlgJ</fullName>
    </recommendedName>
    <alternativeName>
        <fullName evidence="11">Muramidase FlgJ</fullName>
    </alternativeName>
</protein>
<proteinExistence type="inferred from homology"/>
<feature type="region of interest" description="Disordered" evidence="13">
    <location>
        <begin position="115"/>
        <end position="137"/>
    </location>
</feature>
<keyword evidence="6" id="KW-0574">Periplasm</keyword>
<keyword evidence="15" id="KW-0282">Flagellum</keyword>
<dbReference type="InterPro" id="IPR013377">
    <property type="entry name" value="FlgJ"/>
</dbReference>
<dbReference type="GO" id="GO:0004040">
    <property type="term" value="F:amidase activity"/>
    <property type="evidence" value="ECO:0007669"/>
    <property type="project" value="InterPro"/>
</dbReference>
<dbReference type="GO" id="GO:0016798">
    <property type="term" value="F:hydrolase activity, acting on glycosyl bonds"/>
    <property type="evidence" value="ECO:0007669"/>
    <property type="project" value="UniProtKB-KW"/>
</dbReference>
<evidence type="ECO:0000256" key="12">
    <source>
        <dbReference type="SAM" id="Coils"/>
    </source>
</evidence>
<dbReference type="PANTHER" id="PTHR33308">
    <property type="entry name" value="PEPTIDOGLYCAN HYDROLASE FLGJ"/>
    <property type="match status" value="1"/>
</dbReference>
<comment type="subcellular location">
    <subcellularLocation>
        <location evidence="2">Periplasm</location>
    </subcellularLocation>
</comment>
<dbReference type="InParanoid" id="A0A7X0JYB5"/>
<evidence type="ECO:0000256" key="3">
    <source>
        <dbReference type="ARBA" id="ARBA00006880"/>
    </source>
</evidence>
<evidence type="ECO:0000256" key="8">
    <source>
        <dbReference type="ARBA" id="ARBA00022801"/>
    </source>
</evidence>
<dbReference type="RefSeq" id="WP_166847690.1">
    <property type="nucleotide sequence ID" value="NZ_JAAONY010000003.1"/>
</dbReference>
<comment type="similarity">
    <text evidence="3">In the N-terminal section; belongs to the FlgJ family.</text>
</comment>
<name>A0A7X0JYB5_9GAMM</name>
<dbReference type="Gene3D" id="2.10.70.40">
    <property type="entry name" value="peptidoglycan hydrolase"/>
    <property type="match status" value="1"/>
</dbReference>
<feature type="coiled-coil region" evidence="12">
    <location>
        <begin position="293"/>
        <end position="320"/>
    </location>
</feature>
<dbReference type="Proteomes" id="UP000528457">
    <property type="component" value="Unassembled WGS sequence"/>
</dbReference>
<dbReference type="SMART" id="SM00047">
    <property type="entry name" value="LYZ2"/>
    <property type="match status" value="1"/>
</dbReference>
<keyword evidence="10" id="KW-0961">Cell wall biogenesis/degradation</keyword>
<dbReference type="Pfam" id="PF01832">
    <property type="entry name" value="Glucosaminidase"/>
    <property type="match status" value="1"/>
</dbReference>
<evidence type="ECO:0000256" key="1">
    <source>
        <dbReference type="ARBA" id="ARBA00002954"/>
    </source>
</evidence>
<dbReference type="Gene3D" id="1.10.530.10">
    <property type="match status" value="1"/>
</dbReference>
<keyword evidence="15" id="KW-0969">Cilium</keyword>
<dbReference type="InterPro" id="IPR051056">
    <property type="entry name" value="Glycosyl_Hydrolase_73"/>
</dbReference>
<evidence type="ECO:0000256" key="10">
    <source>
        <dbReference type="ARBA" id="ARBA00023316"/>
    </source>
</evidence>
<evidence type="ECO:0000256" key="4">
    <source>
        <dbReference type="ARBA" id="ARBA00007974"/>
    </source>
</evidence>
<accession>A0A7X0JYB5</accession>
<comment type="similarity">
    <text evidence="4">In the C-terminal section; belongs to the glycosyl hydrolase 73 family.</text>
</comment>
<comment type="caution">
    <text evidence="15">The sequence shown here is derived from an EMBL/GenBank/DDBJ whole genome shotgun (WGS) entry which is preliminary data.</text>
</comment>
<dbReference type="InterPro" id="IPR002901">
    <property type="entry name" value="MGlyc_endo_b_GlcNAc-like_dom"/>
</dbReference>
<dbReference type="NCBIfam" id="TIGR02541">
    <property type="entry name" value="flagell_FlgJ"/>
    <property type="match status" value="1"/>
</dbReference>
<evidence type="ECO:0000256" key="11">
    <source>
        <dbReference type="ARBA" id="ARBA00030835"/>
    </source>
</evidence>
<dbReference type="GO" id="GO:0042597">
    <property type="term" value="C:periplasmic space"/>
    <property type="evidence" value="ECO:0007669"/>
    <property type="project" value="UniProtKB-SubCell"/>
</dbReference>
<evidence type="ECO:0000256" key="9">
    <source>
        <dbReference type="ARBA" id="ARBA00023295"/>
    </source>
</evidence>
<evidence type="ECO:0000256" key="2">
    <source>
        <dbReference type="ARBA" id="ARBA00004418"/>
    </source>
</evidence>
<dbReference type="GO" id="GO:0044780">
    <property type="term" value="P:bacterial-type flagellum assembly"/>
    <property type="evidence" value="ECO:0007669"/>
    <property type="project" value="InterPro"/>
</dbReference>
<dbReference type="PANTHER" id="PTHR33308:SF9">
    <property type="entry name" value="PEPTIDOGLYCAN HYDROLASE FLGJ"/>
    <property type="match status" value="1"/>
</dbReference>
<sequence length="356" mass="39501">MKNLDTLSRPSLANAGVNYNDLNSLNSIKQAGRDKDPESLRKVAQQFEAMFIQTMLKTMRQTNEVFGKDNFLNSSETALYQGMLDDQMSLSLSNGRGLGLADAFFQQMNRQYNFSRGENAGEGGDQRLGSSMTSHTGQLNSSNQFQGDINWQAVTRGSAFEGIDLAAMRIKMEHAAEARRAFIDAGANKAREVQGGLTQSMANSIENFIEQLAPAAKRIANYLGVEAKGIIAQAALETGWGQHIIQDDRGQSSFNLFNIKARGGEPSVAVNTLEYRNGQAVQEKAEFRKYNNIQESFNDYARLLKENQRYESALAEGKDAGSFAEQLQQAGYATDPNYADKIKQILQRQEFKLLDK</sequence>
<dbReference type="EMBL" id="JACHHT010000003">
    <property type="protein sequence ID" value="MBB6523491.1"/>
    <property type="molecule type" value="Genomic_DNA"/>
</dbReference>
<evidence type="ECO:0000256" key="5">
    <source>
        <dbReference type="ARBA" id="ARBA00013433"/>
    </source>
</evidence>
<keyword evidence="16" id="KW-1185">Reference proteome</keyword>
<evidence type="ECO:0000259" key="14">
    <source>
        <dbReference type="SMART" id="SM00047"/>
    </source>
</evidence>
<dbReference type="GO" id="GO:0071555">
    <property type="term" value="P:cell wall organization"/>
    <property type="evidence" value="ECO:0007669"/>
    <property type="project" value="UniProtKB-KW"/>
</dbReference>
<evidence type="ECO:0000256" key="6">
    <source>
        <dbReference type="ARBA" id="ARBA00022764"/>
    </source>
</evidence>
<keyword evidence="8" id="KW-0378">Hydrolase</keyword>
<keyword evidence="7" id="KW-1005">Bacterial flagellum biogenesis</keyword>
<feature type="domain" description="Mannosyl-glycoprotein endo-beta-N-acetylglucosamidase-like" evidence="14">
    <location>
        <begin position="198"/>
        <end position="355"/>
    </location>
</feature>
<keyword evidence="9" id="KW-0326">Glycosidase</keyword>
<comment type="function">
    <text evidence="1">Flagellum-specific muramidase which hydrolyzes the peptidoglycan layer to assemble the rod structure in the periplasmic space.</text>
</comment>
<dbReference type="AlphaFoldDB" id="A0A7X0JYB5"/>
<evidence type="ECO:0000256" key="7">
    <source>
        <dbReference type="ARBA" id="ARBA00022795"/>
    </source>
</evidence>
<dbReference type="GO" id="GO:0071973">
    <property type="term" value="P:bacterial-type flagellum-dependent cell motility"/>
    <property type="evidence" value="ECO:0007669"/>
    <property type="project" value="TreeGrafter"/>
</dbReference>
<feature type="compositionally biased region" description="Polar residues" evidence="13">
    <location>
        <begin position="128"/>
        <end position="137"/>
    </location>
</feature>
<evidence type="ECO:0000313" key="16">
    <source>
        <dbReference type="Proteomes" id="UP000528457"/>
    </source>
</evidence>
<evidence type="ECO:0000313" key="15">
    <source>
        <dbReference type="EMBL" id="MBB6523491.1"/>
    </source>
</evidence>
<dbReference type="Pfam" id="PF10135">
    <property type="entry name" value="Rod-binding"/>
    <property type="match status" value="1"/>
</dbReference>
<reference evidence="15 16" key="1">
    <citation type="submission" date="2020-08" db="EMBL/GenBank/DDBJ databases">
        <title>Genomic Encyclopedia of Type Strains, Phase IV (KMG-IV): sequencing the most valuable type-strain genomes for metagenomic binning, comparative biology and taxonomic classification.</title>
        <authorList>
            <person name="Goeker M."/>
        </authorList>
    </citation>
    <scope>NUCLEOTIDE SEQUENCE [LARGE SCALE GENOMIC DNA]</scope>
    <source>
        <strain evidence="15 16">DSM 22368</strain>
    </source>
</reference>
<keyword evidence="15" id="KW-0966">Cell projection</keyword>
<dbReference type="FunCoup" id="A0A7X0JYB5">
    <property type="interactions" value="69"/>
</dbReference>
<organism evidence="15 16">
    <name type="scientific">Pseudoteredinibacter isoporae</name>
    <dbReference type="NCBI Taxonomy" id="570281"/>
    <lineage>
        <taxon>Bacteria</taxon>
        <taxon>Pseudomonadati</taxon>
        <taxon>Pseudomonadota</taxon>
        <taxon>Gammaproteobacteria</taxon>
        <taxon>Cellvibrionales</taxon>
        <taxon>Cellvibrionaceae</taxon>
        <taxon>Pseudoteredinibacter</taxon>
    </lineage>
</organism>
<gene>
    <name evidence="15" type="ORF">HNR48_003793</name>
</gene>
<keyword evidence="12" id="KW-0175">Coiled coil</keyword>